<comment type="similarity">
    <text evidence="6">Belongs to the KhpB RNA-binding protein family.</text>
</comment>
<dbReference type="InterPro" id="IPR032782">
    <property type="entry name" value="KhpB_N"/>
</dbReference>
<dbReference type="SMART" id="SM01245">
    <property type="entry name" value="Jag_N"/>
    <property type="match status" value="1"/>
</dbReference>
<evidence type="ECO:0000256" key="3">
    <source>
        <dbReference type="ARBA" id="ARBA00022960"/>
    </source>
</evidence>
<sequence>MKQVTISSKSVEEAIQEAVAQLQTSEDKVEVSILEESKKGFLGLGSKPAVVQVTLKPDPIGESIQFLKSVASKMGVELSVEVLEDEDATILNLVSEKIAILIGKRGQTLNSLQYLTNLVANKSSNEYQRIILDAENYRERRKETLERLAHRLASKALKINKKVSLEPMPSMERKIIHMTLKSNHKVQTSSEGSEPHRRVIIKPTSM</sequence>
<dbReference type="CDD" id="cd02644">
    <property type="entry name" value="R3H_jag"/>
    <property type="match status" value="1"/>
</dbReference>
<dbReference type="Gene3D" id="3.30.300.20">
    <property type="match status" value="1"/>
</dbReference>
<dbReference type="CDD" id="cd02414">
    <property type="entry name" value="KH-II_Jag"/>
    <property type="match status" value="1"/>
</dbReference>
<keyword evidence="1 6" id="KW-0963">Cytoplasm</keyword>
<feature type="domain" description="R3H" evidence="7">
    <location>
        <begin position="139"/>
        <end position="205"/>
    </location>
</feature>
<dbReference type="Pfam" id="PF14804">
    <property type="entry name" value="Jag_N"/>
    <property type="match status" value="1"/>
</dbReference>
<dbReference type="HAMAP" id="MF_00867">
    <property type="entry name" value="KhpB"/>
    <property type="match status" value="1"/>
</dbReference>
<dbReference type="Pfam" id="PF01424">
    <property type="entry name" value="R3H"/>
    <property type="match status" value="1"/>
</dbReference>
<comment type="function">
    <text evidence="6">A probable RNA chaperone. Forms a complex with KhpA which binds to cellular RNA and controls its expression. Plays a role in peptidoglycan (PG) homeostasis and cell length regulation.</text>
</comment>
<evidence type="ECO:0000313" key="9">
    <source>
        <dbReference type="Proteomes" id="UP001649381"/>
    </source>
</evidence>
<dbReference type="Proteomes" id="UP001649381">
    <property type="component" value="Unassembled WGS sequence"/>
</dbReference>
<accession>A0ABS9H5K8</accession>
<dbReference type="InterPro" id="IPR036867">
    <property type="entry name" value="R3H_dom_sf"/>
</dbReference>
<dbReference type="InterPro" id="IPR034079">
    <property type="entry name" value="R3H_KhpB"/>
</dbReference>
<dbReference type="PANTHER" id="PTHR35800:SF1">
    <property type="entry name" value="RNA-BINDING PROTEIN KHPB"/>
    <property type="match status" value="1"/>
</dbReference>
<dbReference type="InterPro" id="IPR039247">
    <property type="entry name" value="KhpB"/>
</dbReference>
<evidence type="ECO:0000256" key="2">
    <source>
        <dbReference type="ARBA" id="ARBA00022884"/>
    </source>
</evidence>
<dbReference type="Gene3D" id="3.30.30.80">
    <property type="entry name" value="probable RNA-binding protein from clostridium symbiosum atcc 14940"/>
    <property type="match status" value="1"/>
</dbReference>
<comment type="caution">
    <text evidence="6">Lacks conserved residue(s) required for the propagation of feature annotation.</text>
</comment>
<keyword evidence="4 6" id="KW-0143">Chaperone</keyword>
<reference evidence="8 9" key="1">
    <citation type="submission" date="2022-01" db="EMBL/GenBank/DDBJ databases">
        <title>Alkalihalobacillus sp. EGI L200015, a novel bacterium isolated from a salt lake sediment.</title>
        <authorList>
            <person name="Gao L."/>
            <person name="Fang B.-Z."/>
            <person name="Li W.-J."/>
        </authorList>
    </citation>
    <scope>NUCLEOTIDE SEQUENCE [LARGE SCALE GENOMIC DNA]</scope>
    <source>
        <strain evidence="8 9">KCTC 12718</strain>
    </source>
</reference>
<name>A0ABS9H5K8_9BACL</name>
<evidence type="ECO:0000313" key="8">
    <source>
        <dbReference type="EMBL" id="MCF6139117.1"/>
    </source>
</evidence>
<organism evidence="8 9">
    <name type="scientific">Pseudalkalibacillus berkeleyi</name>
    <dbReference type="NCBI Taxonomy" id="1069813"/>
    <lineage>
        <taxon>Bacteria</taxon>
        <taxon>Bacillati</taxon>
        <taxon>Bacillota</taxon>
        <taxon>Bacilli</taxon>
        <taxon>Bacillales</taxon>
        <taxon>Fictibacillaceae</taxon>
        <taxon>Pseudalkalibacillus</taxon>
    </lineage>
</organism>
<dbReference type="SUPFAM" id="SSF82708">
    <property type="entry name" value="R3H domain"/>
    <property type="match status" value="1"/>
</dbReference>
<dbReference type="SMART" id="SM00393">
    <property type="entry name" value="R3H"/>
    <property type="match status" value="1"/>
</dbReference>
<keyword evidence="3 6" id="KW-0133">Cell shape</keyword>
<dbReference type="PANTHER" id="PTHR35800">
    <property type="entry name" value="PROTEIN JAG"/>
    <property type="match status" value="1"/>
</dbReference>
<evidence type="ECO:0000256" key="1">
    <source>
        <dbReference type="ARBA" id="ARBA00022490"/>
    </source>
</evidence>
<comment type="caution">
    <text evidence="8">The sequence shown here is derived from an EMBL/GenBank/DDBJ whole genome shotgun (WGS) entry which is preliminary data.</text>
</comment>
<keyword evidence="2 6" id="KW-0694">RNA-binding</keyword>
<dbReference type="InterPro" id="IPR001374">
    <property type="entry name" value="R3H_dom"/>
</dbReference>
<dbReference type="Gene3D" id="3.30.1370.50">
    <property type="entry name" value="R3H-like domain"/>
    <property type="match status" value="1"/>
</dbReference>
<dbReference type="PROSITE" id="PS51061">
    <property type="entry name" value="R3H"/>
    <property type="match status" value="1"/>
</dbReference>
<keyword evidence="5 6" id="KW-0961">Cell wall biogenesis/degradation</keyword>
<dbReference type="InterPro" id="IPR038247">
    <property type="entry name" value="Jag_N_dom_sf"/>
</dbReference>
<gene>
    <name evidence="6" type="primary">khpB</name>
    <name evidence="6" type="synonym">eloR</name>
    <name evidence="8" type="ORF">L2716_15375</name>
</gene>
<dbReference type="InterPro" id="IPR038008">
    <property type="entry name" value="Jag_KH"/>
</dbReference>
<comment type="domain">
    <text evidence="6">Has an N-terminal Jag-N domain and 2 RNA-binding domains (KH and R3H).</text>
</comment>
<dbReference type="NCBIfam" id="NF041568">
    <property type="entry name" value="Jag_EloR"/>
    <property type="match status" value="1"/>
</dbReference>
<dbReference type="Pfam" id="PF13083">
    <property type="entry name" value="KH_KhpA-B"/>
    <property type="match status" value="1"/>
</dbReference>
<evidence type="ECO:0000256" key="4">
    <source>
        <dbReference type="ARBA" id="ARBA00023186"/>
    </source>
</evidence>
<evidence type="ECO:0000259" key="7">
    <source>
        <dbReference type="PROSITE" id="PS51061"/>
    </source>
</evidence>
<comment type="subcellular location">
    <subcellularLocation>
        <location evidence="6">Cytoplasm</location>
    </subcellularLocation>
</comment>
<dbReference type="EMBL" id="JAKIJS010000001">
    <property type="protein sequence ID" value="MCF6139117.1"/>
    <property type="molecule type" value="Genomic_DNA"/>
</dbReference>
<dbReference type="RefSeq" id="WP_236337736.1">
    <property type="nucleotide sequence ID" value="NZ_JAKIJS010000001.1"/>
</dbReference>
<protein>
    <recommendedName>
        <fullName evidence="6">RNA-binding protein KhpB</fullName>
    </recommendedName>
    <alternativeName>
        <fullName evidence="6">RNA-binding protein EloR</fullName>
    </alternativeName>
</protein>
<dbReference type="InterPro" id="IPR015946">
    <property type="entry name" value="KH_dom-like_a/b"/>
</dbReference>
<proteinExistence type="inferred from homology"/>
<comment type="subunit">
    <text evidence="6">Forms a complex with KhpA.</text>
</comment>
<keyword evidence="9" id="KW-1185">Reference proteome</keyword>
<evidence type="ECO:0000256" key="6">
    <source>
        <dbReference type="HAMAP-Rule" id="MF_00867"/>
    </source>
</evidence>
<evidence type="ECO:0000256" key="5">
    <source>
        <dbReference type="ARBA" id="ARBA00023316"/>
    </source>
</evidence>